<sequence length="196" mass="20833">VRAPRRARVPHQPRLTTANEVWKAQWNDCLAWSTMLAVAAHAAAFAFSPGWDPLDVWVERDLELLGTGTSWVSFDAVPSSDGRGATAVASGAPLQLQEPDSLPAGVDAGARIGGPELATLAFSGGLRERLRGRGGPIPTIVEPDRGLDRESDRELALPPASPALDEDSPDALEPDTHEEDHQGEGIRVLVESPTLA</sequence>
<evidence type="ECO:0000313" key="2">
    <source>
        <dbReference type="EMBL" id="SVA00888.1"/>
    </source>
</evidence>
<accession>A0A381SC60</accession>
<proteinExistence type="predicted"/>
<feature type="compositionally biased region" description="Basic and acidic residues" evidence="1">
    <location>
        <begin position="174"/>
        <end position="184"/>
    </location>
</feature>
<evidence type="ECO:0000256" key="1">
    <source>
        <dbReference type="SAM" id="MobiDB-lite"/>
    </source>
</evidence>
<dbReference type="EMBL" id="UINC01002847">
    <property type="protein sequence ID" value="SVA00888.1"/>
    <property type="molecule type" value="Genomic_DNA"/>
</dbReference>
<name>A0A381SC60_9ZZZZ</name>
<feature type="non-terminal residue" evidence="2">
    <location>
        <position position="196"/>
    </location>
</feature>
<protein>
    <submittedName>
        <fullName evidence="2">Uncharacterized protein</fullName>
    </submittedName>
</protein>
<gene>
    <name evidence="2" type="ORF">METZ01_LOCUS53742</name>
</gene>
<feature type="compositionally biased region" description="Acidic residues" evidence="1">
    <location>
        <begin position="164"/>
        <end position="173"/>
    </location>
</feature>
<feature type="compositionally biased region" description="Basic and acidic residues" evidence="1">
    <location>
        <begin position="142"/>
        <end position="155"/>
    </location>
</feature>
<feature type="region of interest" description="Disordered" evidence="1">
    <location>
        <begin position="132"/>
        <end position="196"/>
    </location>
</feature>
<feature type="non-terminal residue" evidence="2">
    <location>
        <position position="1"/>
    </location>
</feature>
<dbReference type="AlphaFoldDB" id="A0A381SC60"/>
<organism evidence="2">
    <name type="scientific">marine metagenome</name>
    <dbReference type="NCBI Taxonomy" id="408172"/>
    <lineage>
        <taxon>unclassified sequences</taxon>
        <taxon>metagenomes</taxon>
        <taxon>ecological metagenomes</taxon>
    </lineage>
</organism>
<reference evidence="2" key="1">
    <citation type="submission" date="2018-05" db="EMBL/GenBank/DDBJ databases">
        <authorList>
            <person name="Lanie J.A."/>
            <person name="Ng W.-L."/>
            <person name="Kazmierczak K.M."/>
            <person name="Andrzejewski T.M."/>
            <person name="Davidsen T.M."/>
            <person name="Wayne K.J."/>
            <person name="Tettelin H."/>
            <person name="Glass J.I."/>
            <person name="Rusch D."/>
            <person name="Podicherti R."/>
            <person name="Tsui H.-C.T."/>
            <person name="Winkler M.E."/>
        </authorList>
    </citation>
    <scope>NUCLEOTIDE SEQUENCE</scope>
</reference>